<dbReference type="InterPro" id="IPR058913">
    <property type="entry name" value="Integrase_dom_put"/>
</dbReference>
<evidence type="ECO:0000256" key="1">
    <source>
        <dbReference type="PROSITE-ProRule" id="PRU00042"/>
    </source>
</evidence>
<keyword evidence="1" id="KW-0862">Zinc</keyword>
<protein>
    <recommendedName>
        <fullName evidence="2">C2H2-type domain-containing protein</fullName>
    </recommendedName>
</protein>
<organism evidence="3 4">
    <name type="scientific">Acropora cervicornis</name>
    <name type="common">Staghorn coral</name>
    <dbReference type="NCBI Taxonomy" id="6130"/>
    <lineage>
        <taxon>Eukaryota</taxon>
        <taxon>Metazoa</taxon>
        <taxon>Cnidaria</taxon>
        <taxon>Anthozoa</taxon>
        <taxon>Hexacorallia</taxon>
        <taxon>Scleractinia</taxon>
        <taxon>Astrocoeniina</taxon>
        <taxon>Acroporidae</taxon>
        <taxon>Acropora</taxon>
    </lineage>
</organism>
<feature type="domain" description="C2H2-type" evidence="2">
    <location>
        <begin position="803"/>
        <end position="832"/>
    </location>
</feature>
<dbReference type="Pfam" id="PF24764">
    <property type="entry name" value="rva_4"/>
    <property type="match status" value="1"/>
</dbReference>
<dbReference type="InterPro" id="IPR013087">
    <property type="entry name" value="Znf_C2H2_type"/>
</dbReference>
<dbReference type="Pfam" id="PF20231">
    <property type="entry name" value="DUF6589"/>
    <property type="match status" value="1"/>
</dbReference>
<accession>A0AAD9V8B4</accession>
<comment type="caution">
    <text evidence="3">The sequence shown here is derived from an EMBL/GenBank/DDBJ whole genome shotgun (WGS) entry which is preliminary data.</text>
</comment>
<dbReference type="PANTHER" id="PTHR46791:SF7">
    <property type="entry name" value="INTEGRASE CATALYTIC DOMAIN-CONTAINING PROTEIN"/>
    <property type="match status" value="1"/>
</dbReference>
<dbReference type="PROSITE" id="PS50157">
    <property type="entry name" value="ZINC_FINGER_C2H2_2"/>
    <property type="match status" value="1"/>
</dbReference>
<dbReference type="Proteomes" id="UP001249851">
    <property type="component" value="Unassembled WGS sequence"/>
</dbReference>
<evidence type="ECO:0000259" key="2">
    <source>
        <dbReference type="PROSITE" id="PS50157"/>
    </source>
</evidence>
<keyword evidence="1" id="KW-0863">Zinc-finger</keyword>
<keyword evidence="1" id="KW-0479">Metal-binding</keyword>
<dbReference type="AlphaFoldDB" id="A0AAD9V8B4"/>
<sequence>MEEKIYRELMVWFRGENRGSFLTGPSVQNTRIERLWRDFVECVVSAFSSLFLFLEDRLFLDTGQDRDMYALHYIFLPRIQRLLDRFTMRFNCHSISTEHNRTPRQLWASGCLLSYRSPNGGIRDVFDQEMFSDLYTYGNDPDAPPPDPDNEVSGYIACEQALRGTGAGVEGEPARTALNFECRPSDSDDLAKQNEDAYLNIDDILGSGQTRVKVLILWPNGRTDVKTPSPNEDILLIKNMALNNLQVVANIVFKHPRLRPAILKSLCCSLNAEFKEYSSADSMLKGRSTEDVIAFSSVSFVRELIERCLFWSSCVSGASGVDLKEIDEIQDFTHNLGENFDSKVLCYKRALEEKPLETLALLREIEEKQCPENTDDEGLHVIDVSEDKLKCYQHFSPQALGASTQMFEAEKAKMNVNFVSSAVLKQVISHHTRFNFPFFKLVGDNIDHEIRARVQTKDRSNQSIHWTHQYAIKDSVINPLLDNSKAQKSLDQLQLMDLLSTPEVQARLKKTWAIIVSRAVTTHLNEFQSLRSVVIKHIPHPFSAEASKKSEMCCLGMEFFNPNIAGEMAQLLMKNQELYVPCSGDGESKQVITSIPFHGDQLFEERARNVIGTFKDGDNEFDRLEGLHPEFADWHAKLEYKMFYKEESAGELGTTKASINRTRKTNASPGPHNKYNEYKDFHECEVEGHICAAFLEMSGMTKVDDKPNYILLDASVSKTTKSKWLLSLCETFIDKYVFDYCDINCLVQQTHELELATLGHYNCRAEGCERVFLYHSGRVSHEVKAHHMRNDRHGKLRDEYGYYYCRGECEYVFSTKVTRNRHEKKFHPHFVPSDENTTQEMQSSSVTDHLYNYHNGKLKFGLILFDFNDAVQEGDGQRLHDLYKIAALYSEFEAFQLLWNRFYNKYGLPGGNISLDLKKEQLHKVLKTIWRALGPNLNETSASRTAETLENLQRLLQSIDNDCGLHQHKGYRSKGNNTEAVVQVVSDLMQIKAFKFTPGRDGHPSFPDFPSSIINLDYRDLHEWMSDKKKIWKSMYEKAD</sequence>
<dbReference type="PROSITE" id="PS00028">
    <property type="entry name" value="ZINC_FINGER_C2H2_1"/>
    <property type="match status" value="2"/>
</dbReference>
<keyword evidence="4" id="KW-1185">Reference proteome</keyword>
<reference evidence="3" key="1">
    <citation type="journal article" date="2023" name="G3 (Bethesda)">
        <title>Whole genome assembly and annotation of the endangered Caribbean coral Acropora cervicornis.</title>
        <authorList>
            <person name="Selwyn J.D."/>
            <person name="Vollmer S.V."/>
        </authorList>
    </citation>
    <scope>NUCLEOTIDE SEQUENCE</scope>
    <source>
        <strain evidence="3">K2</strain>
    </source>
</reference>
<dbReference type="PANTHER" id="PTHR46791">
    <property type="entry name" value="EXPRESSED PROTEIN"/>
    <property type="match status" value="1"/>
</dbReference>
<evidence type="ECO:0000313" key="3">
    <source>
        <dbReference type="EMBL" id="KAK2564677.1"/>
    </source>
</evidence>
<name>A0AAD9V8B4_ACRCE</name>
<reference evidence="3" key="2">
    <citation type="journal article" date="2023" name="Science">
        <title>Genomic signatures of disease resistance in endangered staghorn corals.</title>
        <authorList>
            <person name="Vollmer S.V."/>
            <person name="Selwyn J.D."/>
            <person name="Despard B.A."/>
            <person name="Roesel C.L."/>
        </authorList>
    </citation>
    <scope>NUCLEOTIDE SEQUENCE</scope>
    <source>
        <strain evidence="3">K2</strain>
    </source>
</reference>
<dbReference type="EMBL" id="JARQWQ010000022">
    <property type="protein sequence ID" value="KAK2564677.1"/>
    <property type="molecule type" value="Genomic_DNA"/>
</dbReference>
<dbReference type="InterPro" id="IPR046496">
    <property type="entry name" value="DUF6589"/>
</dbReference>
<proteinExistence type="predicted"/>
<dbReference type="GO" id="GO:0008270">
    <property type="term" value="F:zinc ion binding"/>
    <property type="evidence" value="ECO:0007669"/>
    <property type="project" value="UniProtKB-KW"/>
</dbReference>
<gene>
    <name evidence="3" type="ORF">P5673_012158</name>
</gene>
<evidence type="ECO:0000313" key="4">
    <source>
        <dbReference type="Proteomes" id="UP001249851"/>
    </source>
</evidence>